<dbReference type="InterPro" id="IPR050834">
    <property type="entry name" value="Glycosyltransf_2"/>
</dbReference>
<proteinExistence type="predicted"/>
<gene>
    <name evidence="2" type="ORF">FE810_01655</name>
</gene>
<dbReference type="Gene3D" id="3.90.550.10">
    <property type="entry name" value="Spore Coat Polysaccharide Biosynthesis Protein SpsA, Chain A"/>
    <property type="match status" value="1"/>
</dbReference>
<dbReference type="GO" id="GO:0016740">
    <property type="term" value="F:transferase activity"/>
    <property type="evidence" value="ECO:0007669"/>
    <property type="project" value="UniProtKB-KW"/>
</dbReference>
<dbReference type="OrthoDB" id="9802649at2"/>
<evidence type="ECO:0000259" key="1">
    <source>
        <dbReference type="Pfam" id="PF00535"/>
    </source>
</evidence>
<dbReference type="PANTHER" id="PTHR43685">
    <property type="entry name" value="GLYCOSYLTRANSFERASE"/>
    <property type="match status" value="1"/>
</dbReference>
<keyword evidence="2" id="KW-0808">Transferase</keyword>
<dbReference type="EMBL" id="VCBC01000002">
    <property type="protein sequence ID" value="TLU67679.1"/>
    <property type="molecule type" value="Genomic_DNA"/>
</dbReference>
<dbReference type="SUPFAM" id="SSF53448">
    <property type="entry name" value="Nucleotide-diphospho-sugar transferases"/>
    <property type="match status" value="1"/>
</dbReference>
<sequence>MAKPRRLKMAEQKNEALTETPTVSVIMPVFNGGQYLHDAITSILNQTFEDYELLIVNDGSTDNSMDILNEFAEQDSRIRIFSRSNHGLIKTLNFALNHARGELIARMDADDISSPTRLAEQVQFFAMHRDIAIVGTGYEYIDNTGNKLGRRQIQTEHENIVASFFFGNPIAHPSVMLHRDRLPMNWQYDCDYEGAEDLALWLVLSHAVKFANLPEPLLQYRISGQSQSDTKQDIQWANACKAIYLNTHLHQLKSGAQISQELYNRRGGFTAYPRFLWRCVQLTYSNAFTGDVPIWPLLKRTMAAQIAFFKTPLRQTPLHEE</sequence>
<feature type="domain" description="Glycosyltransferase 2-like" evidence="1">
    <location>
        <begin position="24"/>
        <end position="159"/>
    </location>
</feature>
<dbReference type="PANTHER" id="PTHR43685:SF10">
    <property type="entry name" value="LACTO-N-NEOTETRAOSE BIOSYNTHESIS GLYCOSYL TRANSFERASE LGTA"/>
    <property type="match status" value="1"/>
</dbReference>
<dbReference type="Proteomes" id="UP000307790">
    <property type="component" value="Unassembled WGS sequence"/>
</dbReference>
<name>A0A5R9ISR9_9GAMM</name>
<comment type="caution">
    <text evidence="2">The sequence shown here is derived from an EMBL/GenBank/DDBJ whole genome shotgun (WGS) entry which is preliminary data.</text>
</comment>
<dbReference type="Pfam" id="PF00535">
    <property type="entry name" value="Glycos_transf_2"/>
    <property type="match status" value="1"/>
</dbReference>
<evidence type="ECO:0000313" key="2">
    <source>
        <dbReference type="EMBL" id="TLU67679.1"/>
    </source>
</evidence>
<accession>A0A5R9ISR9</accession>
<dbReference type="InterPro" id="IPR029044">
    <property type="entry name" value="Nucleotide-diphossugar_trans"/>
</dbReference>
<organism evidence="2 3">
    <name type="scientific">Thalassotalea litorea</name>
    <dbReference type="NCBI Taxonomy" id="2020715"/>
    <lineage>
        <taxon>Bacteria</taxon>
        <taxon>Pseudomonadati</taxon>
        <taxon>Pseudomonadota</taxon>
        <taxon>Gammaproteobacteria</taxon>
        <taxon>Alteromonadales</taxon>
        <taxon>Colwelliaceae</taxon>
        <taxon>Thalassotalea</taxon>
    </lineage>
</organism>
<evidence type="ECO:0000313" key="3">
    <source>
        <dbReference type="Proteomes" id="UP000307790"/>
    </source>
</evidence>
<keyword evidence="3" id="KW-1185">Reference proteome</keyword>
<dbReference type="InterPro" id="IPR001173">
    <property type="entry name" value="Glyco_trans_2-like"/>
</dbReference>
<reference evidence="2 3" key="1">
    <citation type="submission" date="2019-05" db="EMBL/GenBank/DDBJ databases">
        <title>Genome sequences of Thalassotalea litorea 1K03283.</title>
        <authorList>
            <person name="Zhang D."/>
        </authorList>
    </citation>
    <scope>NUCLEOTIDE SEQUENCE [LARGE SCALE GENOMIC DNA]</scope>
    <source>
        <strain evidence="2 3">MCCC 1K03283</strain>
    </source>
</reference>
<dbReference type="AlphaFoldDB" id="A0A5R9ISR9"/>
<protein>
    <submittedName>
        <fullName evidence="2">Glycosyltransferase</fullName>
    </submittedName>
</protein>